<dbReference type="AlphaFoldDB" id="A0A142EI71"/>
<dbReference type="PANTHER" id="PTHR46142:SF13">
    <property type="entry name" value="LACTOYLGLUTATHIONE LYASE_GLYOXALASE I FAMILY PROTEIN"/>
    <property type="match status" value="1"/>
</dbReference>
<protein>
    <submittedName>
        <fullName evidence="2">Glyoxalase</fullName>
    </submittedName>
</protein>
<reference evidence="2 3" key="2">
    <citation type="journal article" date="2016" name="Genome Announc.">
        <title>Complete Genome Sequence of Algoriphagus sp. Strain M8-2, Isolated from a Brackish Lake.</title>
        <authorList>
            <person name="Muraguchi Y."/>
            <person name="Kushimoto K."/>
            <person name="Ohtsubo Y."/>
            <person name="Suzuki T."/>
            <person name="Dohra H."/>
            <person name="Kimbara K."/>
            <person name="Shintani M."/>
        </authorList>
    </citation>
    <scope>NUCLEOTIDE SEQUENCE [LARGE SCALE GENOMIC DNA]</scope>
    <source>
        <strain evidence="2 3">M8-2</strain>
    </source>
</reference>
<dbReference type="InterPro" id="IPR004360">
    <property type="entry name" value="Glyas_Fos-R_dOase_dom"/>
</dbReference>
<evidence type="ECO:0000313" key="3">
    <source>
        <dbReference type="Proteomes" id="UP000073816"/>
    </source>
</evidence>
<dbReference type="EMBL" id="CP012836">
    <property type="protein sequence ID" value="AMQ54826.1"/>
    <property type="molecule type" value="Genomic_DNA"/>
</dbReference>
<dbReference type="PROSITE" id="PS51819">
    <property type="entry name" value="VOC"/>
    <property type="match status" value="1"/>
</dbReference>
<dbReference type="KEGG" id="alm:AO498_00360"/>
<dbReference type="Gene3D" id="3.10.180.10">
    <property type="entry name" value="2,3-Dihydroxybiphenyl 1,2-Dioxygenase, domain 1"/>
    <property type="match status" value="1"/>
</dbReference>
<dbReference type="Proteomes" id="UP000073816">
    <property type="component" value="Chromosome"/>
</dbReference>
<gene>
    <name evidence="2" type="ORF">AO498_00360</name>
</gene>
<reference evidence="3" key="1">
    <citation type="submission" date="2015-09" db="EMBL/GenBank/DDBJ databases">
        <title>Complete sequence of Algoriphagus sp. M8-2.</title>
        <authorList>
            <person name="Shintani M."/>
        </authorList>
    </citation>
    <scope>NUCLEOTIDE SEQUENCE [LARGE SCALE GENOMIC DNA]</scope>
    <source>
        <strain evidence="3">M8-2</strain>
    </source>
</reference>
<accession>A0A142EI71</accession>
<dbReference type="STRING" id="1727163.AO498_00360"/>
<name>A0A142EI71_9BACT</name>
<dbReference type="OrthoDB" id="192739at2"/>
<dbReference type="PANTHER" id="PTHR46142">
    <property type="match status" value="1"/>
</dbReference>
<dbReference type="PATRIC" id="fig|1727163.4.peg.77"/>
<dbReference type="InterPro" id="IPR029068">
    <property type="entry name" value="Glyas_Bleomycin-R_OHBP_Dase"/>
</dbReference>
<dbReference type="Pfam" id="PF00903">
    <property type="entry name" value="Glyoxalase"/>
    <property type="match status" value="1"/>
</dbReference>
<dbReference type="SUPFAM" id="SSF54593">
    <property type="entry name" value="Glyoxalase/Bleomycin resistance protein/Dihydroxybiphenyl dioxygenase"/>
    <property type="match status" value="1"/>
</dbReference>
<feature type="domain" description="VOC" evidence="1">
    <location>
        <begin position="8"/>
        <end position="131"/>
    </location>
</feature>
<evidence type="ECO:0000313" key="2">
    <source>
        <dbReference type="EMBL" id="AMQ54826.1"/>
    </source>
</evidence>
<keyword evidence="3" id="KW-1185">Reference proteome</keyword>
<organism evidence="2 3">
    <name type="scientific">Algoriphagus sanaruensis</name>
    <dbReference type="NCBI Taxonomy" id="1727163"/>
    <lineage>
        <taxon>Bacteria</taxon>
        <taxon>Pseudomonadati</taxon>
        <taxon>Bacteroidota</taxon>
        <taxon>Cytophagia</taxon>
        <taxon>Cytophagales</taxon>
        <taxon>Cyclobacteriaceae</taxon>
        <taxon>Algoriphagus</taxon>
    </lineage>
</organism>
<dbReference type="InterPro" id="IPR037523">
    <property type="entry name" value="VOC_core"/>
</dbReference>
<sequence length="134" mass="15400">MQSQLLIKQNHLAIHVKDLNRSVKFYGEVLGFTQLEEPFKDGLHAWFEVGGGVSIHLIEELDLAPPAEKSKTNHLCFTVTDLNLFIKKLQFAGFSFENWAGKKGEIHVRPDGIRQIFFTDPDGYWLEVNDDWKV</sequence>
<dbReference type="RefSeq" id="WP_067542146.1">
    <property type="nucleotide sequence ID" value="NZ_CP012836.1"/>
</dbReference>
<evidence type="ECO:0000259" key="1">
    <source>
        <dbReference type="PROSITE" id="PS51819"/>
    </source>
</evidence>
<proteinExistence type="predicted"/>